<dbReference type="SMART" id="SM00091">
    <property type="entry name" value="PAS"/>
    <property type="match status" value="1"/>
</dbReference>
<keyword evidence="8" id="KW-0547">Nucleotide-binding</keyword>
<proteinExistence type="predicted"/>
<keyword evidence="6" id="KW-0808">Transferase</keyword>
<dbReference type="Gene3D" id="3.30.450.20">
    <property type="entry name" value="PAS domain"/>
    <property type="match status" value="1"/>
</dbReference>
<evidence type="ECO:0000256" key="12">
    <source>
        <dbReference type="ARBA" id="ARBA00023012"/>
    </source>
</evidence>
<dbReference type="InterPro" id="IPR004358">
    <property type="entry name" value="Sig_transdc_His_kin-like_C"/>
</dbReference>
<dbReference type="Proteomes" id="UP001589609">
    <property type="component" value="Unassembled WGS sequence"/>
</dbReference>
<dbReference type="PRINTS" id="PR00344">
    <property type="entry name" value="BCTRLSENSOR"/>
</dbReference>
<dbReference type="CDD" id="cd00075">
    <property type="entry name" value="HATPase"/>
    <property type="match status" value="1"/>
</dbReference>
<evidence type="ECO:0000256" key="4">
    <source>
        <dbReference type="ARBA" id="ARBA00022475"/>
    </source>
</evidence>
<evidence type="ECO:0000256" key="8">
    <source>
        <dbReference type="ARBA" id="ARBA00022741"/>
    </source>
</evidence>
<dbReference type="InterPro" id="IPR036097">
    <property type="entry name" value="HisK_dim/P_sf"/>
</dbReference>
<evidence type="ECO:0000256" key="10">
    <source>
        <dbReference type="ARBA" id="ARBA00022840"/>
    </source>
</evidence>
<dbReference type="RefSeq" id="WP_379948021.1">
    <property type="nucleotide sequence ID" value="NZ_JBHMAF010000017.1"/>
</dbReference>
<evidence type="ECO:0000256" key="2">
    <source>
        <dbReference type="ARBA" id="ARBA00004651"/>
    </source>
</evidence>
<dbReference type="Gene3D" id="6.10.340.10">
    <property type="match status" value="1"/>
</dbReference>
<accession>A0ABV5WAZ9</accession>
<feature type="domain" description="HAMP" evidence="16">
    <location>
        <begin position="192"/>
        <end position="244"/>
    </location>
</feature>
<dbReference type="GO" id="GO:0005524">
    <property type="term" value="F:ATP binding"/>
    <property type="evidence" value="ECO:0007669"/>
    <property type="project" value="UniProtKB-KW"/>
</dbReference>
<evidence type="ECO:0000256" key="13">
    <source>
        <dbReference type="ARBA" id="ARBA00023136"/>
    </source>
</evidence>
<evidence type="ECO:0000256" key="9">
    <source>
        <dbReference type="ARBA" id="ARBA00022777"/>
    </source>
</evidence>
<evidence type="ECO:0000256" key="7">
    <source>
        <dbReference type="ARBA" id="ARBA00022692"/>
    </source>
</evidence>
<dbReference type="InterPro" id="IPR050351">
    <property type="entry name" value="BphY/WalK/GraS-like"/>
</dbReference>
<dbReference type="PROSITE" id="PS50885">
    <property type="entry name" value="HAMP"/>
    <property type="match status" value="1"/>
</dbReference>
<keyword evidence="13 14" id="KW-0472">Membrane</keyword>
<dbReference type="InterPro" id="IPR041328">
    <property type="entry name" value="HisK_sensor"/>
</dbReference>
<dbReference type="EC" id="2.7.13.3" evidence="3"/>
<dbReference type="InterPro" id="IPR003660">
    <property type="entry name" value="HAMP_dom"/>
</dbReference>
<evidence type="ECO:0000256" key="1">
    <source>
        <dbReference type="ARBA" id="ARBA00000085"/>
    </source>
</evidence>
<dbReference type="InterPro" id="IPR005467">
    <property type="entry name" value="His_kinase_dom"/>
</dbReference>
<sequence>MLWRSVVGKLWVTILLLVSVVLGFVAILLLQFFENYYVDTSETRLTNVATRISEMIGDGMDEQTVETVAYQFVDPLSRIIVVKNGKAASYSPEEKGLVNLTVEDLKADPDLVKVFTEQKTVHKKMSIPSADDTSNGEIMIVGVPMKNGGGAAFVYQSLQVAQQAVAKSMDFILLSAGIAIILTTFFAFFLSTRITAPLRKMREVAFEIARGKFQMKAPAVSQDEIGELATALNQMGKQLKFNINALQQEKEQLSGILASMADGVITLNQEGEVVVVNPPAEKFLKFWNEENGTGEEEKLPPALVQLFHEVGHDEREKAIELHLQKGNYVVLMTPLYNQTKVRGAVAVLRDMTEERRLEKMHKDFIANVSHELRTPMAMLQGYSEAILDDIVTTKEEVREFTQIIYDESVRLGRLVNELLDLARMESGRVELYVSEVEIVAFVEKMIRKFQGMAAEKDVRLYAQFATDVEKYAFDGDRMEQVLTNLVDNAVRHTSAKGNVSLIVHERADGLVFEVKDSGIGIPQEDIPFVFERFYKGDKARTRSIDGGTGLGLAIAKNIVEAHGGEISVSSVVNEGTTFSVFLPKQLC</sequence>
<keyword evidence="9" id="KW-0418">Kinase</keyword>
<reference evidence="17 18" key="1">
    <citation type="submission" date="2024-09" db="EMBL/GenBank/DDBJ databases">
        <authorList>
            <person name="Sun Q."/>
            <person name="Mori K."/>
        </authorList>
    </citation>
    <scope>NUCLEOTIDE SEQUENCE [LARGE SCALE GENOMIC DNA]</scope>
    <source>
        <strain evidence="17 18">JCM 11201</strain>
    </source>
</reference>
<name>A0ABV5WAZ9_9BACI</name>
<dbReference type="SMART" id="SM00304">
    <property type="entry name" value="HAMP"/>
    <property type="match status" value="1"/>
</dbReference>
<protein>
    <recommendedName>
        <fullName evidence="3">histidine kinase</fullName>
        <ecNumber evidence="3">2.7.13.3</ecNumber>
    </recommendedName>
</protein>
<keyword evidence="11 14" id="KW-1133">Transmembrane helix</keyword>
<evidence type="ECO:0000313" key="18">
    <source>
        <dbReference type="Proteomes" id="UP001589609"/>
    </source>
</evidence>
<feature type="transmembrane region" description="Helical" evidence="14">
    <location>
        <begin position="12"/>
        <end position="33"/>
    </location>
</feature>
<dbReference type="InterPro" id="IPR036890">
    <property type="entry name" value="HATPase_C_sf"/>
</dbReference>
<keyword evidence="12" id="KW-0902">Two-component regulatory system</keyword>
<keyword evidence="10 17" id="KW-0067">ATP-binding</keyword>
<comment type="caution">
    <text evidence="17">The sequence shown here is derived from an EMBL/GenBank/DDBJ whole genome shotgun (WGS) entry which is preliminary data.</text>
</comment>
<feature type="transmembrane region" description="Helical" evidence="14">
    <location>
        <begin position="171"/>
        <end position="192"/>
    </location>
</feature>
<dbReference type="SUPFAM" id="SSF158472">
    <property type="entry name" value="HAMP domain-like"/>
    <property type="match status" value="1"/>
</dbReference>
<dbReference type="InterPro" id="IPR003661">
    <property type="entry name" value="HisK_dim/P_dom"/>
</dbReference>
<evidence type="ECO:0000256" key="5">
    <source>
        <dbReference type="ARBA" id="ARBA00022553"/>
    </source>
</evidence>
<organism evidence="17 18">
    <name type="scientific">Ectobacillus funiculus</name>
    <dbReference type="NCBI Taxonomy" id="137993"/>
    <lineage>
        <taxon>Bacteria</taxon>
        <taxon>Bacillati</taxon>
        <taxon>Bacillota</taxon>
        <taxon>Bacilli</taxon>
        <taxon>Bacillales</taxon>
        <taxon>Bacillaceae</taxon>
        <taxon>Ectobacillus</taxon>
    </lineage>
</organism>
<gene>
    <name evidence="17" type="ORF">ACFFMS_04230</name>
</gene>
<dbReference type="Gene3D" id="3.30.565.10">
    <property type="entry name" value="Histidine kinase-like ATPase, C-terminal domain"/>
    <property type="match status" value="1"/>
</dbReference>
<dbReference type="PANTHER" id="PTHR42878">
    <property type="entry name" value="TWO-COMPONENT HISTIDINE KINASE"/>
    <property type="match status" value="1"/>
</dbReference>
<dbReference type="Gene3D" id="1.10.287.130">
    <property type="match status" value="1"/>
</dbReference>
<keyword evidence="18" id="KW-1185">Reference proteome</keyword>
<evidence type="ECO:0000256" key="11">
    <source>
        <dbReference type="ARBA" id="ARBA00022989"/>
    </source>
</evidence>
<evidence type="ECO:0000259" key="16">
    <source>
        <dbReference type="PROSITE" id="PS50885"/>
    </source>
</evidence>
<comment type="catalytic activity">
    <reaction evidence="1">
        <text>ATP + protein L-histidine = ADP + protein N-phospho-L-histidine.</text>
        <dbReference type="EC" id="2.7.13.3"/>
    </reaction>
</comment>
<feature type="domain" description="Histidine kinase" evidence="15">
    <location>
        <begin position="367"/>
        <end position="586"/>
    </location>
</feature>
<dbReference type="SUPFAM" id="SSF55785">
    <property type="entry name" value="PYP-like sensor domain (PAS domain)"/>
    <property type="match status" value="1"/>
</dbReference>
<dbReference type="CDD" id="cd06225">
    <property type="entry name" value="HAMP"/>
    <property type="match status" value="1"/>
</dbReference>
<keyword evidence="7 14" id="KW-0812">Transmembrane</keyword>
<evidence type="ECO:0000256" key="14">
    <source>
        <dbReference type="SAM" id="Phobius"/>
    </source>
</evidence>
<dbReference type="SMART" id="SM00387">
    <property type="entry name" value="HATPase_c"/>
    <property type="match status" value="1"/>
</dbReference>
<dbReference type="InterPro" id="IPR035965">
    <property type="entry name" value="PAS-like_dom_sf"/>
</dbReference>
<evidence type="ECO:0000256" key="6">
    <source>
        <dbReference type="ARBA" id="ARBA00022679"/>
    </source>
</evidence>
<dbReference type="CDD" id="cd00082">
    <property type="entry name" value="HisKA"/>
    <property type="match status" value="1"/>
</dbReference>
<dbReference type="Pfam" id="PF02518">
    <property type="entry name" value="HATPase_c"/>
    <property type="match status" value="1"/>
</dbReference>
<dbReference type="SUPFAM" id="SSF47384">
    <property type="entry name" value="Homodimeric domain of signal transducing histidine kinase"/>
    <property type="match status" value="1"/>
</dbReference>
<keyword evidence="4" id="KW-1003">Cell membrane</keyword>
<comment type="subcellular location">
    <subcellularLocation>
        <location evidence="2">Cell membrane</location>
        <topology evidence="2">Multi-pass membrane protein</topology>
    </subcellularLocation>
</comment>
<evidence type="ECO:0000313" key="17">
    <source>
        <dbReference type="EMBL" id="MFB9757750.1"/>
    </source>
</evidence>
<dbReference type="InterPro" id="IPR003594">
    <property type="entry name" value="HATPase_dom"/>
</dbReference>
<dbReference type="SUPFAM" id="SSF55874">
    <property type="entry name" value="ATPase domain of HSP90 chaperone/DNA topoisomerase II/histidine kinase"/>
    <property type="match status" value="1"/>
</dbReference>
<keyword evidence="5" id="KW-0597">Phosphoprotein</keyword>
<evidence type="ECO:0000256" key="3">
    <source>
        <dbReference type="ARBA" id="ARBA00012438"/>
    </source>
</evidence>
<evidence type="ECO:0000259" key="15">
    <source>
        <dbReference type="PROSITE" id="PS50109"/>
    </source>
</evidence>
<dbReference type="InterPro" id="IPR000014">
    <property type="entry name" value="PAS"/>
</dbReference>
<dbReference type="EMBL" id="JBHMAF010000017">
    <property type="protein sequence ID" value="MFB9757750.1"/>
    <property type="molecule type" value="Genomic_DNA"/>
</dbReference>
<dbReference type="Pfam" id="PF18698">
    <property type="entry name" value="HisK_sensor"/>
    <property type="match status" value="1"/>
</dbReference>
<dbReference type="Pfam" id="PF00512">
    <property type="entry name" value="HisKA"/>
    <property type="match status" value="1"/>
</dbReference>
<dbReference type="Pfam" id="PF00672">
    <property type="entry name" value="HAMP"/>
    <property type="match status" value="1"/>
</dbReference>
<dbReference type="PROSITE" id="PS50109">
    <property type="entry name" value="HIS_KIN"/>
    <property type="match status" value="1"/>
</dbReference>
<dbReference type="SMART" id="SM00388">
    <property type="entry name" value="HisKA"/>
    <property type="match status" value="1"/>
</dbReference>
<dbReference type="PANTHER" id="PTHR42878:SF3">
    <property type="entry name" value="HISTIDINE PROTEIN KINASE SAES"/>
    <property type="match status" value="1"/>
</dbReference>